<keyword evidence="1" id="KW-1133">Transmembrane helix</keyword>
<dbReference type="Proteomes" id="UP001303046">
    <property type="component" value="Unassembled WGS sequence"/>
</dbReference>
<feature type="transmembrane region" description="Helical" evidence="1">
    <location>
        <begin position="160"/>
        <end position="180"/>
    </location>
</feature>
<name>A0ABR1CEC9_NECAM</name>
<keyword evidence="1" id="KW-0812">Transmembrane</keyword>
<sequence length="388" mass="44520">MPLGSGAGVRMMEKNDQFTSIQYTCDDRRDDLRAQWKALIHLKGVAEVPNSASMVAAAEWIRHRHANEHTWPASRTLLCSYGRTFVEICVCFRKGCYQCGALLLLSFTTFGMPSISAALIEAARTKESFCEPEENETCRSRIRPWKCSPRHIFHFFVEQFYPHHLKMFVLFIIAALHLAYTREFLTTFRAYESLANQVEFRASPGIESRDDINLVRFVMIAFVDYKKNLWMTVGAMCASLSTSAIIVFFYNTYWHQMSKITRVVVCVVDMVAFLSLPFLLGARLMIAVNLTTYLEPSLRAASRLVSTNTFMNDLVCSIITRESLPLCSMVVERSIFPILILKYLIVLCVLTAAYILLAYIIEYCIRHWFPPSDHEEFVDRDRIPVESA</sequence>
<protein>
    <recommendedName>
        <fullName evidence="4">SSD domain-containing protein</fullName>
    </recommendedName>
</protein>
<organism evidence="2 3">
    <name type="scientific">Necator americanus</name>
    <name type="common">Human hookworm</name>
    <dbReference type="NCBI Taxonomy" id="51031"/>
    <lineage>
        <taxon>Eukaryota</taxon>
        <taxon>Metazoa</taxon>
        <taxon>Ecdysozoa</taxon>
        <taxon>Nematoda</taxon>
        <taxon>Chromadorea</taxon>
        <taxon>Rhabditida</taxon>
        <taxon>Rhabditina</taxon>
        <taxon>Rhabditomorpha</taxon>
        <taxon>Strongyloidea</taxon>
        <taxon>Ancylostomatidae</taxon>
        <taxon>Bunostominae</taxon>
        <taxon>Necator</taxon>
    </lineage>
</organism>
<evidence type="ECO:0008006" key="4">
    <source>
        <dbReference type="Google" id="ProtNLM"/>
    </source>
</evidence>
<feature type="transmembrane region" description="Helical" evidence="1">
    <location>
        <begin position="229"/>
        <end position="251"/>
    </location>
</feature>
<keyword evidence="1" id="KW-0472">Membrane</keyword>
<proteinExistence type="predicted"/>
<reference evidence="2 3" key="1">
    <citation type="submission" date="2023-08" db="EMBL/GenBank/DDBJ databases">
        <title>A Necator americanus chromosomal reference genome.</title>
        <authorList>
            <person name="Ilik V."/>
            <person name="Petrzelkova K.J."/>
            <person name="Pardy F."/>
            <person name="Fuh T."/>
            <person name="Niatou-Singa F.S."/>
            <person name="Gouil Q."/>
            <person name="Baker L."/>
            <person name="Ritchie M.E."/>
            <person name="Jex A.R."/>
            <person name="Gazzola D."/>
            <person name="Li H."/>
            <person name="Toshio Fujiwara R."/>
            <person name="Zhan B."/>
            <person name="Aroian R.V."/>
            <person name="Pafco B."/>
            <person name="Schwarz E.M."/>
        </authorList>
    </citation>
    <scope>NUCLEOTIDE SEQUENCE [LARGE SCALE GENOMIC DNA]</scope>
    <source>
        <strain evidence="2 3">Aroian</strain>
        <tissue evidence="2">Whole animal</tissue>
    </source>
</reference>
<evidence type="ECO:0000313" key="3">
    <source>
        <dbReference type="Proteomes" id="UP001303046"/>
    </source>
</evidence>
<accession>A0ABR1CEC9</accession>
<feature type="transmembrane region" description="Helical" evidence="1">
    <location>
        <begin position="335"/>
        <end position="361"/>
    </location>
</feature>
<dbReference type="EMBL" id="JAVFWL010000002">
    <property type="protein sequence ID" value="KAK6736794.1"/>
    <property type="molecule type" value="Genomic_DNA"/>
</dbReference>
<evidence type="ECO:0000313" key="2">
    <source>
        <dbReference type="EMBL" id="KAK6736794.1"/>
    </source>
</evidence>
<feature type="transmembrane region" description="Helical" evidence="1">
    <location>
        <begin position="263"/>
        <end position="286"/>
    </location>
</feature>
<keyword evidence="3" id="KW-1185">Reference proteome</keyword>
<comment type="caution">
    <text evidence="2">The sequence shown here is derived from an EMBL/GenBank/DDBJ whole genome shotgun (WGS) entry which is preliminary data.</text>
</comment>
<gene>
    <name evidence="2" type="primary">Necator_chrII.g7266</name>
    <name evidence="2" type="ORF">RB195_019473</name>
</gene>
<evidence type="ECO:0000256" key="1">
    <source>
        <dbReference type="SAM" id="Phobius"/>
    </source>
</evidence>